<dbReference type="Proteomes" id="UP000019460">
    <property type="component" value="Unassembled WGS sequence"/>
</dbReference>
<dbReference type="PANTHER" id="PTHR36449">
    <property type="entry name" value="ACETYLTRANSFERASE-RELATED"/>
    <property type="match status" value="1"/>
</dbReference>
<comment type="caution">
    <text evidence="5">The sequence shown here is derived from an EMBL/GenBank/DDBJ whole genome shotgun (WGS) entry which is preliminary data.</text>
</comment>
<dbReference type="eggNOG" id="COG3153">
    <property type="taxonomic scope" value="Bacteria"/>
</dbReference>
<organism evidence="5 6">
    <name type="scientific">Imhoffiella purpurea</name>
    <dbReference type="NCBI Taxonomy" id="1249627"/>
    <lineage>
        <taxon>Bacteria</taxon>
        <taxon>Pseudomonadati</taxon>
        <taxon>Pseudomonadota</taxon>
        <taxon>Gammaproteobacteria</taxon>
        <taxon>Chromatiales</taxon>
        <taxon>Chromatiaceae</taxon>
        <taxon>Imhoffiella</taxon>
    </lineage>
</organism>
<evidence type="ECO:0000313" key="6">
    <source>
        <dbReference type="Proteomes" id="UP000019460"/>
    </source>
</evidence>
<evidence type="ECO:0000256" key="3">
    <source>
        <dbReference type="ARBA" id="ARBA00022679"/>
    </source>
</evidence>
<proteinExistence type="inferred from homology"/>
<evidence type="ECO:0000256" key="2">
    <source>
        <dbReference type="ARBA" id="ARBA00022649"/>
    </source>
</evidence>
<dbReference type="PANTHER" id="PTHR36449:SF1">
    <property type="entry name" value="ACETYLTRANSFERASE"/>
    <property type="match status" value="1"/>
</dbReference>
<dbReference type="GO" id="GO:0016746">
    <property type="term" value="F:acyltransferase activity"/>
    <property type="evidence" value="ECO:0007669"/>
    <property type="project" value="UniProtKB-KW"/>
</dbReference>
<dbReference type="RefSeq" id="WP_043751775.1">
    <property type="nucleotide sequence ID" value="NZ_AONC01000021.1"/>
</dbReference>
<dbReference type="EMBL" id="AONC01000021">
    <property type="protein sequence ID" value="EXJ15835.1"/>
    <property type="molecule type" value="Genomic_DNA"/>
</dbReference>
<protein>
    <submittedName>
        <fullName evidence="5">Acetyltransferase</fullName>
    </submittedName>
</protein>
<comment type="similarity">
    <text evidence="1">Belongs to the acetyltransferase family. GNAT subfamily.</text>
</comment>
<sequence>MRIEPFDPALHERREFRCGHPALDDYLRRYASQGQRHHLVRIYVALDDADRVLGHYSLSAASLSHAELPEADARRLPRYPVPAVLIGRLASDTGARQSGLRIGSRLLVHALRQALRAAETIGVQCVIVDSKPDSADFYRRFGFVPLQREGLKLYLPIATIKKLDARDDLDGQ</sequence>
<dbReference type="InterPro" id="IPR016181">
    <property type="entry name" value="Acyl_CoA_acyltransferase"/>
</dbReference>
<dbReference type="OrthoDB" id="9799147at2"/>
<keyword evidence="2" id="KW-1277">Toxin-antitoxin system</keyword>
<dbReference type="STRING" id="1249627.D779_1059"/>
<evidence type="ECO:0000313" key="5">
    <source>
        <dbReference type="EMBL" id="EXJ15835.1"/>
    </source>
</evidence>
<accession>W9VZR3</accession>
<name>W9VZR3_9GAMM</name>
<reference evidence="5 6" key="1">
    <citation type="submission" date="2012-11" db="EMBL/GenBank/DDBJ databases">
        <title>Genome assembly of Thiorhodococcus sp. AK35.</title>
        <authorList>
            <person name="Nupur N."/>
            <person name="Khatri I."/>
            <person name="Subramanian S."/>
            <person name="Pinnaka A."/>
        </authorList>
    </citation>
    <scope>NUCLEOTIDE SEQUENCE [LARGE SCALE GENOMIC DNA]</scope>
    <source>
        <strain evidence="5 6">AK35</strain>
    </source>
</reference>
<dbReference type="SUPFAM" id="SSF55729">
    <property type="entry name" value="Acyl-CoA N-acyltransferases (Nat)"/>
    <property type="match status" value="1"/>
</dbReference>
<evidence type="ECO:0000256" key="1">
    <source>
        <dbReference type="ARBA" id="ARBA00009342"/>
    </source>
</evidence>
<gene>
    <name evidence="5" type="ORF">D779_1059</name>
</gene>
<keyword evidence="6" id="KW-1185">Reference proteome</keyword>
<keyword evidence="4" id="KW-0012">Acyltransferase</keyword>
<dbReference type="Gene3D" id="3.40.630.30">
    <property type="match status" value="1"/>
</dbReference>
<evidence type="ECO:0000256" key="4">
    <source>
        <dbReference type="ARBA" id="ARBA00023315"/>
    </source>
</evidence>
<keyword evidence="3 5" id="KW-0808">Transferase</keyword>
<dbReference type="AlphaFoldDB" id="W9VZR3"/>
<dbReference type="PATRIC" id="fig|1249627.3.peg.1510"/>